<dbReference type="PANTHER" id="PTHR10266:SF3">
    <property type="entry name" value="CYTOCHROME C1, HEME PROTEIN, MITOCHONDRIAL"/>
    <property type="match status" value="1"/>
</dbReference>
<keyword evidence="6 10" id="KW-1133">Transmembrane helix</keyword>
<organism evidence="13 14">
    <name type="scientific">Caulobacter mirabilis</name>
    <dbReference type="NCBI Taxonomy" id="69666"/>
    <lineage>
        <taxon>Bacteria</taxon>
        <taxon>Pseudomonadati</taxon>
        <taxon>Pseudomonadota</taxon>
        <taxon>Alphaproteobacteria</taxon>
        <taxon>Caulobacterales</taxon>
        <taxon>Caulobacteraceae</taxon>
        <taxon>Caulobacter</taxon>
    </lineage>
</organism>
<feature type="binding site" description="covalent" evidence="9">
    <location>
        <position position="62"/>
    </location>
    <ligand>
        <name>heme c</name>
        <dbReference type="ChEBI" id="CHEBI:61717"/>
    </ligand>
</feature>
<dbReference type="SUPFAM" id="SSF46626">
    <property type="entry name" value="Cytochrome c"/>
    <property type="match status" value="1"/>
</dbReference>
<evidence type="ECO:0000256" key="6">
    <source>
        <dbReference type="ARBA" id="ARBA00022989"/>
    </source>
</evidence>
<dbReference type="Proteomes" id="UP000228945">
    <property type="component" value="Chromosome"/>
</dbReference>
<dbReference type="AlphaFoldDB" id="A0A2D2AUV3"/>
<feature type="binding site" description="covalent" evidence="9">
    <location>
        <position position="208"/>
    </location>
    <ligand>
        <name>heme c</name>
        <dbReference type="ChEBI" id="CHEBI:61717"/>
    </ligand>
</feature>
<evidence type="ECO:0000259" key="12">
    <source>
        <dbReference type="PROSITE" id="PS51007"/>
    </source>
</evidence>
<keyword evidence="8 10" id="KW-0472">Membrane</keyword>
<evidence type="ECO:0000313" key="13">
    <source>
        <dbReference type="EMBL" id="ATQ41778.1"/>
    </source>
</evidence>
<dbReference type="PRINTS" id="PR00603">
    <property type="entry name" value="CYTOCHROMEC1"/>
</dbReference>
<keyword evidence="14" id="KW-1185">Reference proteome</keyword>
<dbReference type="EMBL" id="CP024201">
    <property type="protein sequence ID" value="ATQ41778.1"/>
    <property type="molecule type" value="Genomic_DNA"/>
</dbReference>
<name>A0A2D2AUV3_9CAUL</name>
<dbReference type="KEGG" id="cmb:CSW64_04810"/>
<sequence length="280" mass="30422">MLRKLTFIAAALTLVTGPALAAGHPEPPKDIHFSFEGPFGKYDAAQLQRGYKVYREVCAACHSMNLLAYRNLGDKGGPFYNSKYKNPNDNPVVKALAADAQIDDIDHETGDAIKRPGIPADRFPHPFPNDYAARASNGGALPPDLSVMGKARTGGPEYIASLLQGYPTPPAGLTVPTGQHYNVFFAGDVTEAWKGDKKHVPAGGFIAMAPPLKDGLVSYDDGVKSTVKQQAEDVAAFIMWASEPKMEDRKQMGLAVIIFLLLFSGLLYASYRQVWRNESH</sequence>
<dbReference type="PROSITE" id="PS51007">
    <property type="entry name" value="CYTC"/>
    <property type="match status" value="1"/>
</dbReference>
<dbReference type="GO" id="GO:0020037">
    <property type="term" value="F:heme binding"/>
    <property type="evidence" value="ECO:0007669"/>
    <property type="project" value="InterPro"/>
</dbReference>
<feature type="chain" id="PRO_5013810232" description="Cytochrome c1" evidence="11">
    <location>
        <begin position="22"/>
        <end position="280"/>
    </location>
</feature>
<evidence type="ECO:0000256" key="8">
    <source>
        <dbReference type="ARBA" id="ARBA00023136"/>
    </source>
</evidence>
<evidence type="ECO:0000256" key="11">
    <source>
        <dbReference type="SAM" id="SignalP"/>
    </source>
</evidence>
<keyword evidence="4 10" id="KW-0812">Transmembrane</keyword>
<dbReference type="RefSeq" id="WP_099621035.1">
    <property type="nucleotide sequence ID" value="NZ_CP024201.1"/>
</dbReference>
<keyword evidence="5 9" id="KW-0479">Metal-binding</keyword>
<comment type="cofactor">
    <cofactor evidence="9">
        <name>heme c</name>
        <dbReference type="ChEBI" id="CHEBI:61717"/>
    </cofactor>
    <text evidence="9">Binds 1 heme c group covalently per subunit.</text>
</comment>
<dbReference type="Gene3D" id="1.10.760.10">
    <property type="entry name" value="Cytochrome c-like domain"/>
    <property type="match status" value="1"/>
</dbReference>
<keyword evidence="3 9" id="KW-0349">Heme</keyword>
<evidence type="ECO:0000256" key="5">
    <source>
        <dbReference type="ARBA" id="ARBA00022723"/>
    </source>
</evidence>
<dbReference type="OrthoDB" id="9808471at2"/>
<protein>
    <recommendedName>
        <fullName evidence="2">Cytochrome c1</fullName>
    </recommendedName>
</protein>
<keyword evidence="7 9" id="KW-0408">Iron</keyword>
<evidence type="ECO:0000256" key="4">
    <source>
        <dbReference type="ARBA" id="ARBA00022692"/>
    </source>
</evidence>
<evidence type="ECO:0000256" key="9">
    <source>
        <dbReference type="PIRSR" id="PIRSR602326-1"/>
    </source>
</evidence>
<dbReference type="Gene3D" id="1.20.5.100">
    <property type="entry name" value="Cytochrome c1, transmembrane anchor, C-terminal"/>
    <property type="match status" value="1"/>
</dbReference>
<dbReference type="InterPro" id="IPR009056">
    <property type="entry name" value="Cyt_c-like_dom"/>
</dbReference>
<gene>
    <name evidence="13" type="ORF">CSW64_04810</name>
</gene>
<keyword evidence="11" id="KW-0732">Signal</keyword>
<evidence type="ECO:0000256" key="1">
    <source>
        <dbReference type="ARBA" id="ARBA00004370"/>
    </source>
</evidence>
<dbReference type="GO" id="GO:0046872">
    <property type="term" value="F:metal ion binding"/>
    <property type="evidence" value="ECO:0007669"/>
    <property type="project" value="UniProtKB-KW"/>
</dbReference>
<evidence type="ECO:0000313" key="14">
    <source>
        <dbReference type="Proteomes" id="UP000228945"/>
    </source>
</evidence>
<feature type="domain" description="Cytochrome c" evidence="12">
    <location>
        <begin position="45"/>
        <end position="242"/>
    </location>
</feature>
<feature type="binding site" description="covalent" evidence="9">
    <location>
        <position position="58"/>
    </location>
    <ligand>
        <name>heme c</name>
        <dbReference type="ChEBI" id="CHEBI:61717"/>
    </ligand>
</feature>
<evidence type="ECO:0000256" key="7">
    <source>
        <dbReference type="ARBA" id="ARBA00023004"/>
    </source>
</evidence>
<dbReference type="InterPro" id="IPR002326">
    <property type="entry name" value="Cyt_c1"/>
</dbReference>
<comment type="subcellular location">
    <subcellularLocation>
        <location evidence="1">Membrane</location>
    </subcellularLocation>
</comment>
<dbReference type="GO" id="GO:0016020">
    <property type="term" value="C:membrane"/>
    <property type="evidence" value="ECO:0007669"/>
    <property type="project" value="UniProtKB-SubCell"/>
</dbReference>
<accession>A0A2D2AUV3</accession>
<feature type="transmembrane region" description="Helical" evidence="10">
    <location>
        <begin position="252"/>
        <end position="271"/>
    </location>
</feature>
<feature type="binding site" description="covalent" evidence="9">
    <location>
        <position position="61"/>
    </location>
    <ligand>
        <name>heme c</name>
        <dbReference type="ChEBI" id="CHEBI:61717"/>
    </ligand>
</feature>
<feature type="signal peptide" evidence="11">
    <location>
        <begin position="1"/>
        <end position="21"/>
    </location>
</feature>
<dbReference type="GO" id="GO:0009055">
    <property type="term" value="F:electron transfer activity"/>
    <property type="evidence" value="ECO:0007669"/>
    <property type="project" value="InterPro"/>
</dbReference>
<reference evidence="13 14" key="1">
    <citation type="submission" date="2017-10" db="EMBL/GenBank/DDBJ databases">
        <title>Genome sequence of Caulobacter mirabilis FWC38.</title>
        <authorList>
            <person name="Fiebig A."/>
            <person name="Crosson S."/>
        </authorList>
    </citation>
    <scope>NUCLEOTIDE SEQUENCE [LARGE SCALE GENOMIC DNA]</scope>
    <source>
        <strain evidence="13 14">FWC 38</strain>
    </source>
</reference>
<dbReference type="Pfam" id="PF02167">
    <property type="entry name" value="Cytochrom_C1"/>
    <property type="match status" value="1"/>
</dbReference>
<proteinExistence type="predicted"/>
<evidence type="ECO:0000256" key="10">
    <source>
        <dbReference type="SAM" id="Phobius"/>
    </source>
</evidence>
<evidence type="ECO:0000256" key="3">
    <source>
        <dbReference type="ARBA" id="ARBA00022617"/>
    </source>
</evidence>
<dbReference type="InterPro" id="IPR036909">
    <property type="entry name" value="Cyt_c-like_dom_sf"/>
</dbReference>
<evidence type="ECO:0000256" key="2">
    <source>
        <dbReference type="ARBA" id="ARBA00016165"/>
    </source>
</evidence>
<dbReference type="PANTHER" id="PTHR10266">
    <property type="entry name" value="CYTOCHROME C1"/>
    <property type="match status" value="1"/>
</dbReference>